<name>A0A1F6FST1_9BACT</name>
<evidence type="ECO:0000256" key="2">
    <source>
        <dbReference type="ARBA" id="ARBA00022490"/>
    </source>
</evidence>
<dbReference type="GO" id="GO:0005737">
    <property type="term" value="C:cytoplasm"/>
    <property type="evidence" value="ECO:0007669"/>
    <property type="project" value="UniProtKB-SubCell"/>
</dbReference>
<dbReference type="SUPFAM" id="SSF48295">
    <property type="entry name" value="TrpR-like"/>
    <property type="match status" value="1"/>
</dbReference>
<evidence type="ECO:0000256" key="7">
    <source>
        <dbReference type="ARBA" id="ARBA00023125"/>
    </source>
</evidence>
<keyword evidence="3 8" id="KW-0235">DNA replication</keyword>
<dbReference type="SMART" id="SM00382">
    <property type="entry name" value="AAA"/>
    <property type="match status" value="1"/>
</dbReference>
<dbReference type="InterPro" id="IPR027417">
    <property type="entry name" value="P-loop_NTPase"/>
</dbReference>
<dbReference type="InterPro" id="IPR038454">
    <property type="entry name" value="DnaA_N_sf"/>
</dbReference>
<comment type="caution">
    <text evidence="8">Lacks conserved residue(s) required for the propagation of feature annotation.</text>
</comment>
<dbReference type="InterPro" id="IPR013159">
    <property type="entry name" value="DnaA_C"/>
</dbReference>
<dbReference type="Gene3D" id="3.30.300.180">
    <property type="match status" value="1"/>
</dbReference>
<dbReference type="GO" id="GO:0005524">
    <property type="term" value="F:ATP binding"/>
    <property type="evidence" value="ECO:0007669"/>
    <property type="project" value="UniProtKB-UniRule"/>
</dbReference>
<dbReference type="GO" id="GO:0006270">
    <property type="term" value="P:DNA replication initiation"/>
    <property type="evidence" value="ECO:0007669"/>
    <property type="project" value="UniProtKB-UniRule"/>
</dbReference>
<dbReference type="GO" id="GO:0005886">
    <property type="term" value="C:plasma membrane"/>
    <property type="evidence" value="ECO:0007669"/>
    <property type="project" value="TreeGrafter"/>
</dbReference>
<dbReference type="GO" id="GO:0003688">
    <property type="term" value="F:DNA replication origin binding"/>
    <property type="evidence" value="ECO:0007669"/>
    <property type="project" value="UniProtKB-UniRule"/>
</dbReference>
<evidence type="ECO:0000259" key="13">
    <source>
        <dbReference type="SMART" id="SM00760"/>
    </source>
</evidence>
<dbReference type="HAMAP" id="MF_00377">
    <property type="entry name" value="DnaA_bact"/>
    <property type="match status" value="1"/>
</dbReference>
<evidence type="ECO:0000256" key="4">
    <source>
        <dbReference type="ARBA" id="ARBA00022741"/>
    </source>
</evidence>
<dbReference type="PANTHER" id="PTHR30050">
    <property type="entry name" value="CHROMOSOMAL REPLICATION INITIATOR PROTEIN DNAA"/>
    <property type="match status" value="1"/>
</dbReference>
<evidence type="ECO:0000256" key="6">
    <source>
        <dbReference type="ARBA" id="ARBA00023121"/>
    </source>
</evidence>
<dbReference type="GO" id="GO:0008289">
    <property type="term" value="F:lipid binding"/>
    <property type="evidence" value="ECO:0007669"/>
    <property type="project" value="UniProtKB-KW"/>
</dbReference>
<feature type="region of interest" description="Domain IV, binds dsDNA" evidence="8">
    <location>
        <begin position="344"/>
        <end position="461"/>
    </location>
</feature>
<reference evidence="14 15" key="1">
    <citation type="journal article" date="2016" name="Nat. Commun.">
        <title>Thousands of microbial genomes shed light on interconnected biogeochemical processes in an aquifer system.</title>
        <authorList>
            <person name="Anantharaman K."/>
            <person name="Brown C.T."/>
            <person name="Hug L.A."/>
            <person name="Sharon I."/>
            <person name="Castelle C.J."/>
            <person name="Probst A.J."/>
            <person name="Thomas B.C."/>
            <person name="Singh A."/>
            <person name="Wilkins M.J."/>
            <person name="Karaoz U."/>
            <person name="Brodie E.L."/>
            <person name="Williams K.H."/>
            <person name="Hubbard S.S."/>
            <person name="Banfield J.F."/>
        </authorList>
    </citation>
    <scope>NUCLEOTIDE SEQUENCE [LARGE SCALE GENOMIC DNA]</scope>
</reference>
<comment type="subcellular location">
    <subcellularLocation>
        <location evidence="8">Cytoplasm</location>
    </subcellularLocation>
</comment>
<dbReference type="InterPro" id="IPR010921">
    <property type="entry name" value="Trp_repressor/repl_initiator"/>
</dbReference>
<evidence type="ECO:0000256" key="9">
    <source>
        <dbReference type="NCBIfam" id="TIGR00362"/>
    </source>
</evidence>
<dbReference type="PROSITE" id="PS01008">
    <property type="entry name" value="DNAA"/>
    <property type="match status" value="1"/>
</dbReference>
<dbReference type="SMART" id="SM00760">
    <property type="entry name" value="Bac_DnaA_C"/>
    <property type="match status" value="1"/>
</dbReference>
<dbReference type="PRINTS" id="PR00051">
    <property type="entry name" value="DNAA"/>
</dbReference>
<feature type="region of interest" description="Domain I, interacts with DnaA modulators" evidence="8">
    <location>
        <begin position="1"/>
        <end position="110"/>
    </location>
</feature>
<dbReference type="PANTHER" id="PTHR30050:SF2">
    <property type="entry name" value="CHROMOSOMAL REPLICATION INITIATOR PROTEIN DNAA"/>
    <property type="match status" value="1"/>
</dbReference>
<keyword evidence="7 8" id="KW-0238">DNA-binding</keyword>
<comment type="subunit">
    <text evidence="8">Oligomerizes as a right-handed, spiral filament on DNA at oriC.</text>
</comment>
<dbReference type="CDD" id="cd06571">
    <property type="entry name" value="Bac_DnaA_C"/>
    <property type="match status" value="1"/>
</dbReference>
<feature type="binding site" evidence="8">
    <location>
        <position position="173"/>
    </location>
    <ligand>
        <name>ATP</name>
        <dbReference type="ChEBI" id="CHEBI:30616"/>
    </ligand>
</feature>
<dbReference type="GO" id="GO:0006275">
    <property type="term" value="P:regulation of DNA replication"/>
    <property type="evidence" value="ECO:0007669"/>
    <property type="project" value="UniProtKB-UniRule"/>
</dbReference>
<dbReference type="InterPro" id="IPR018312">
    <property type="entry name" value="Chromosome_initiator_DnaA_CS"/>
</dbReference>
<evidence type="ECO:0000256" key="1">
    <source>
        <dbReference type="ARBA" id="ARBA00006583"/>
    </source>
</evidence>
<evidence type="ECO:0000313" key="14">
    <source>
        <dbReference type="EMBL" id="OGG88911.1"/>
    </source>
</evidence>
<evidence type="ECO:0000259" key="12">
    <source>
        <dbReference type="SMART" id="SM00382"/>
    </source>
</evidence>
<feature type="domain" description="Chromosomal replication initiator DnaA C-terminal" evidence="13">
    <location>
        <begin position="370"/>
        <end position="439"/>
    </location>
</feature>
<evidence type="ECO:0000256" key="5">
    <source>
        <dbReference type="ARBA" id="ARBA00022840"/>
    </source>
</evidence>
<evidence type="ECO:0000256" key="8">
    <source>
        <dbReference type="HAMAP-Rule" id="MF_00377"/>
    </source>
</evidence>
<feature type="binding site" evidence="8">
    <location>
        <position position="175"/>
    </location>
    <ligand>
        <name>ATP</name>
        <dbReference type="ChEBI" id="CHEBI:30616"/>
    </ligand>
</feature>
<dbReference type="Pfam" id="PF11638">
    <property type="entry name" value="DnaA_N"/>
    <property type="match status" value="1"/>
</dbReference>
<comment type="similarity">
    <text evidence="1 8 11">Belongs to the DnaA family.</text>
</comment>
<dbReference type="Pfam" id="PF08299">
    <property type="entry name" value="Bac_DnaA_C"/>
    <property type="match status" value="1"/>
</dbReference>
<dbReference type="Gene3D" id="1.10.1750.10">
    <property type="match status" value="1"/>
</dbReference>
<dbReference type="EMBL" id="MFMT01000011">
    <property type="protein sequence ID" value="OGG88911.1"/>
    <property type="molecule type" value="Genomic_DNA"/>
</dbReference>
<dbReference type="Gene3D" id="1.10.8.60">
    <property type="match status" value="1"/>
</dbReference>
<feature type="binding site" evidence="8">
    <location>
        <position position="177"/>
    </location>
    <ligand>
        <name>ATP</name>
        <dbReference type="ChEBI" id="CHEBI:30616"/>
    </ligand>
</feature>
<organism evidence="14 15">
    <name type="scientific">Candidatus Kaiserbacteria bacterium RIFOXYD1_FULL_42_15</name>
    <dbReference type="NCBI Taxonomy" id="1798532"/>
    <lineage>
        <taxon>Bacteria</taxon>
        <taxon>Candidatus Kaiseribacteriota</taxon>
    </lineage>
</organism>
<dbReference type="Pfam" id="PF00308">
    <property type="entry name" value="Bac_DnaA"/>
    <property type="match status" value="1"/>
</dbReference>
<keyword evidence="4 8" id="KW-0547">Nucleotide-binding</keyword>
<dbReference type="Gene3D" id="3.40.50.300">
    <property type="entry name" value="P-loop containing nucleotide triphosphate hydrolases"/>
    <property type="match status" value="1"/>
</dbReference>
<dbReference type="InterPro" id="IPR024633">
    <property type="entry name" value="DnaA_N_dom"/>
</dbReference>
<evidence type="ECO:0000313" key="15">
    <source>
        <dbReference type="Proteomes" id="UP000179230"/>
    </source>
</evidence>
<sequence>MQLTTHQTQTNSIVRTEQIDVKQLWDNSLVKIELSITPANFKTWFRDTHIVSLEDGTLTIGVPSVFVRDWLQDKFQSMILKTLREITPYVRSLEYAVIQRSDRRNENNKTQTINAALPLEDYYINKSDNLNPKYSFETFVVGPYNALAHAAAKTVAEKPGMAYNPLFIYGRTGHGKTHLIQAVGNQVKKSGKKVFYVTSERFAVDYFNSLQNGTANNFKDKYRQYDVLIMDDVQFLATKEKTQEELFHLFNALHDTNKQIVFSSDMHPALLDGLEDRLRSRFGQGMIVDIPAPDTESRAAILRSKAAQNSIILSDDVVQHLAVTIEGNIRELEGALNTIMCQSQLLGRTLTIDEVKSIIKNSSRPRKTLAVSDIVDKVARFFDIDQASIYEKTRRKEVVKPRQIIMYILREDFQISYPAIGKKLGGRDHTTVIHSCEKIKREIKIDAELEEEITQVRLLLK</sequence>
<gene>
    <name evidence="8" type="primary">dnaA</name>
    <name evidence="14" type="ORF">A2592_00895</name>
</gene>
<dbReference type="InterPro" id="IPR020591">
    <property type="entry name" value="Chromosome_initiator_DnaA-like"/>
</dbReference>
<keyword evidence="5 8" id="KW-0067">ATP-binding</keyword>
<dbReference type="SUPFAM" id="SSF52540">
    <property type="entry name" value="P-loop containing nucleoside triphosphate hydrolases"/>
    <property type="match status" value="1"/>
</dbReference>
<dbReference type="FunFam" id="3.40.50.300:FF:000668">
    <property type="entry name" value="Chromosomal replication initiator protein DnaA"/>
    <property type="match status" value="1"/>
</dbReference>
<dbReference type="CDD" id="cd00009">
    <property type="entry name" value="AAA"/>
    <property type="match status" value="1"/>
</dbReference>
<keyword evidence="2 8" id="KW-0963">Cytoplasm</keyword>
<keyword evidence="6 8" id="KW-0446">Lipid-binding</keyword>
<dbReference type="Proteomes" id="UP000179230">
    <property type="component" value="Unassembled WGS sequence"/>
</dbReference>
<protein>
    <recommendedName>
        <fullName evidence="8 9">Chromosomal replication initiator protein DnaA</fullName>
    </recommendedName>
</protein>
<evidence type="ECO:0000256" key="11">
    <source>
        <dbReference type="RuleBase" id="RU004227"/>
    </source>
</evidence>
<feature type="binding site" evidence="8">
    <location>
        <position position="176"/>
    </location>
    <ligand>
        <name>ATP</name>
        <dbReference type="ChEBI" id="CHEBI:30616"/>
    </ligand>
</feature>
<evidence type="ECO:0000256" key="3">
    <source>
        <dbReference type="ARBA" id="ARBA00022705"/>
    </source>
</evidence>
<comment type="function">
    <text evidence="8 10">Plays an essential role in the initiation and regulation of chromosomal replication. ATP-DnaA binds to the origin of replication (oriC) to initiate formation of the DNA replication initiation complex once per cell cycle. Binds the DnaA box (a 9 base pair repeat at the origin) and separates the double-stranded (ds)DNA. Forms a right-handed helical filament on oriC DNA; dsDNA binds to the exterior of the filament while single-stranded (ss)DNA is stabiized in the filament's interior. The ATP-DnaA-oriC complex binds and stabilizes one strand of the AT-rich DNA unwinding element (DUE), permitting loading of DNA polymerase. After initiation quickly degrades to an ADP-DnaA complex that is not apt for DNA replication. Binds acidic phospholipids.</text>
</comment>
<accession>A0A1F6FST1</accession>
<proteinExistence type="inferred from homology"/>
<dbReference type="AlphaFoldDB" id="A0A1F6FST1"/>
<evidence type="ECO:0000256" key="10">
    <source>
        <dbReference type="RuleBase" id="RU000577"/>
    </source>
</evidence>
<comment type="domain">
    <text evidence="8">Domain I is involved in oligomerization and binding regulators, domain II is flexibile and of varying length in different bacteria, domain III forms the AAA+ region, while domain IV binds dsDNA.</text>
</comment>
<comment type="caution">
    <text evidence="14">The sequence shown here is derived from an EMBL/GenBank/DDBJ whole genome shotgun (WGS) entry which is preliminary data.</text>
</comment>
<feature type="domain" description="AAA+ ATPase" evidence="12">
    <location>
        <begin position="162"/>
        <end position="292"/>
    </location>
</feature>
<dbReference type="InterPro" id="IPR001957">
    <property type="entry name" value="Chromosome_initiator_DnaA"/>
</dbReference>
<dbReference type="InterPro" id="IPR003593">
    <property type="entry name" value="AAA+_ATPase"/>
</dbReference>
<dbReference type="InterPro" id="IPR013317">
    <property type="entry name" value="DnaA_dom"/>
</dbReference>
<dbReference type="NCBIfam" id="TIGR00362">
    <property type="entry name" value="DnaA"/>
    <property type="match status" value="1"/>
</dbReference>